<feature type="transmembrane region" description="Helical" evidence="5">
    <location>
        <begin position="83"/>
        <end position="105"/>
    </location>
</feature>
<evidence type="ECO:0000256" key="4">
    <source>
        <dbReference type="ARBA" id="ARBA00023136"/>
    </source>
</evidence>
<protein>
    <submittedName>
        <fullName evidence="6">DoxX family membrane protein</fullName>
    </submittedName>
</protein>
<keyword evidence="2 5" id="KW-0812">Transmembrane</keyword>
<name>A0A9E2SFA1_9BACT</name>
<evidence type="ECO:0000313" key="7">
    <source>
        <dbReference type="Proteomes" id="UP000812270"/>
    </source>
</evidence>
<feature type="transmembrane region" description="Helical" evidence="5">
    <location>
        <begin position="12"/>
        <end position="31"/>
    </location>
</feature>
<evidence type="ECO:0000256" key="1">
    <source>
        <dbReference type="ARBA" id="ARBA00004141"/>
    </source>
</evidence>
<evidence type="ECO:0000313" key="6">
    <source>
        <dbReference type="EMBL" id="MBV4360637.1"/>
    </source>
</evidence>
<dbReference type="GO" id="GO:0016020">
    <property type="term" value="C:membrane"/>
    <property type="evidence" value="ECO:0007669"/>
    <property type="project" value="UniProtKB-SubCell"/>
</dbReference>
<evidence type="ECO:0000256" key="2">
    <source>
        <dbReference type="ARBA" id="ARBA00022692"/>
    </source>
</evidence>
<keyword evidence="7" id="KW-1185">Reference proteome</keyword>
<dbReference type="Pfam" id="PF07681">
    <property type="entry name" value="DoxX"/>
    <property type="match status" value="1"/>
</dbReference>
<evidence type="ECO:0000256" key="5">
    <source>
        <dbReference type="SAM" id="Phobius"/>
    </source>
</evidence>
<dbReference type="Proteomes" id="UP000812270">
    <property type="component" value="Unassembled WGS sequence"/>
</dbReference>
<proteinExistence type="predicted"/>
<dbReference type="RefSeq" id="WP_217795206.1">
    <property type="nucleotide sequence ID" value="NZ_JAHSPG010000018.1"/>
</dbReference>
<comment type="subcellular location">
    <subcellularLocation>
        <location evidence="1">Membrane</location>
        <topology evidence="1">Multi-pass membrane protein</topology>
    </subcellularLocation>
</comment>
<comment type="caution">
    <text evidence="6">The sequence shown here is derived from an EMBL/GenBank/DDBJ whole genome shotgun (WGS) entry which is preliminary data.</text>
</comment>
<reference evidence="6" key="1">
    <citation type="submission" date="2021-06" db="EMBL/GenBank/DDBJ databases">
        <authorList>
            <person name="Huq M.A."/>
        </authorList>
    </citation>
    <scope>NUCLEOTIDE SEQUENCE</scope>
    <source>
        <strain evidence="6">MAH-26</strain>
    </source>
</reference>
<gene>
    <name evidence="6" type="ORF">KTO63_25960</name>
</gene>
<dbReference type="EMBL" id="JAHSPG010000018">
    <property type="protein sequence ID" value="MBV4360637.1"/>
    <property type="molecule type" value="Genomic_DNA"/>
</dbReference>
<organism evidence="6 7">
    <name type="scientific">Pinibacter aurantiacus</name>
    <dbReference type="NCBI Taxonomy" id="2851599"/>
    <lineage>
        <taxon>Bacteria</taxon>
        <taxon>Pseudomonadati</taxon>
        <taxon>Bacteroidota</taxon>
        <taxon>Chitinophagia</taxon>
        <taxon>Chitinophagales</taxon>
        <taxon>Chitinophagaceae</taxon>
        <taxon>Pinibacter</taxon>
    </lineage>
</organism>
<feature type="transmembrane region" description="Helical" evidence="5">
    <location>
        <begin position="111"/>
        <end position="133"/>
    </location>
</feature>
<accession>A0A9E2SFA1</accession>
<sequence>MTTKQDISSFSLRIALSAGFLSAVASRLSLWGSHSSGWQNFVNYTAQTNSFLPKSCAPLLAVLSTLAELSLGLLLLIGYRTSIVALCAAILTLLFSIAMAISFGIKEPLDYSAFAFSAGAFLLSSVPAGKWSIDQFLNK</sequence>
<evidence type="ECO:0000256" key="3">
    <source>
        <dbReference type="ARBA" id="ARBA00022989"/>
    </source>
</evidence>
<dbReference type="AlphaFoldDB" id="A0A9E2SFA1"/>
<dbReference type="InterPro" id="IPR032808">
    <property type="entry name" value="DoxX"/>
</dbReference>
<feature type="transmembrane region" description="Helical" evidence="5">
    <location>
        <begin position="51"/>
        <end position="76"/>
    </location>
</feature>
<keyword evidence="3 5" id="KW-1133">Transmembrane helix</keyword>
<keyword evidence="4 5" id="KW-0472">Membrane</keyword>